<keyword evidence="15 16" id="KW-1119">Modulation of host cell apoptosis by virus</keyword>
<evidence type="ECO:0000256" key="4">
    <source>
        <dbReference type="ARBA" id="ARBA00022581"/>
    </source>
</evidence>
<dbReference type="HAMAP" id="MF_04006">
    <property type="entry name" value="HPV_E6"/>
    <property type="match status" value="1"/>
</dbReference>
<keyword evidence="12 16" id="KW-0804">Transcription</keyword>
<comment type="subunit">
    <text evidence="16">Forms homodimers. Interacts with ubiquitin-protein ligase UBE3A/E6-AP; this interaction stimulates UBE3A ubiquitin activity. Interacts with host BAK1.</text>
</comment>
<keyword evidence="13 16" id="KW-1035">Host cytoplasm</keyword>
<dbReference type="SUPFAM" id="SSF161229">
    <property type="entry name" value="E6 C-terminal domain-like"/>
    <property type="match status" value="2"/>
</dbReference>
<evidence type="ECO:0000256" key="14">
    <source>
        <dbReference type="ARBA" id="ARBA00023280"/>
    </source>
</evidence>
<evidence type="ECO:0000313" key="19">
    <source>
        <dbReference type="Proteomes" id="UP000242725"/>
    </source>
</evidence>
<comment type="similarity">
    <text evidence="1 16 17">Belongs to the papillomaviridae E6 protein family.</text>
</comment>
<keyword evidence="5 16" id="KW-1090">Inhibition of host innate immune response by virus</keyword>
<dbReference type="GO" id="GO:0039502">
    <property type="term" value="P:symbiont-mediated suppression of host type I interferon-mediated signaling pathway"/>
    <property type="evidence" value="ECO:0007669"/>
    <property type="project" value="UniProtKB-UniRule"/>
</dbReference>
<evidence type="ECO:0000256" key="6">
    <source>
        <dbReference type="ARBA" id="ARBA00022723"/>
    </source>
</evidence>
<keyword evidence="2 16" id="KW-0244">Early protein</keyword>
<evidence type="ECO:0000256" key="9">
    <source>
        <dbReference type="ARBA" id="ARBA00023015"/>
    </source>
</evidence>
<dbReference type="GO" id="GO:0008270">
    <property type="term" value="F:zinc ion binding"/>
    <property type="evidence" value="ECO:0007669"/>
    <property type="project" value="UniProtKB-KW"/>
</dbReference>
<keyword evidence="3 16" id="KW-1048">Host nucleus</keyword>
<evidence type="ECO:0000256" key="3">
    <source>
        <dbReference type="ARBA" id="ARBA00022562"/>
    </source>
</evidence>
<dbReference type="GO" id="GO:0052150">
    <property type="term" value="P:symbiont-mediated perturbation of host apoptosis"/>
    <property type="evidence" value="ECO:0007669"/>
    <property type="project" value="UniProtKB-KW"/>
</dbReference>
<dbReference type="Gene3D" id="3.30.240.40">
    <property type="entry name" value="E6 early regulatory protein"/>
    <property type="match status" value="2"/>
</dbReference>
<evidence type="ECO:0000256" key="10">
    <source>
        <dbReference type="ARBA" id="ARBA00023125"/>
    </source>
</evidence>
<dbReference type="KEGG" id="vg:37618245"/>
<keyword evidence="19" id="KW-1185">Reference proteome</keyword>
<name>S4TH17_9PAPI</name>
<evidence type="ECO:0000256" key="7">
    <source>
        <dbReference type="ARBA" id="ARBA00022771"/>
    </source>
</evidence>
<keyword evidence="14 16" id="KW-0899">Viral immunoevasion</keyword>
<keyword evidence="11 16" id="KW-0010">Activator</keyword>
<sequence length="141" mass="16373">MPTRPQTLKDLADSQGIDIAAVSVTCHFCNDFLRVSEKRLFDNAGLLLVYKNGVPRAACQFCIKQACRIQHKLYFEKFLSVEDIEKEQKTNFEEVHVRCGICLKQLNVQEKLYHKDTDLPLFTVRGNWYRGLCQPCILFEE</sequence>
<dbReference type="InterPro" id="IPR038575">
    <property type="entry name" value="E6_sf"/>
</dbReference>
<organism evidence="18 19">
    <name type="scientific">Eidolon helvum papillomavirus 1</name>
    <dbReference type="NCBI Taxonomy" id="1163701"/>
    <lineage>
        <taxon>Viruses</taxon>
        <taxon>Monodnaviria</taxon>
        <taxon>Shotokuvirae</taxon>
        <taxon>Cossaviricota</taxon>
        <taxon>Papovaviricetes</taxon>
        <taxon>Zurhausenvirales</taxon>
        <taxon>Papillomaviridae</taxon>
        <taxon>Firstpapillomavirinae</taxon>
        <taxon>Dyoupsilonpapillomavirus</taxon>
        <taxon>Dyoupsilonpapillomavirus 1</taxon>
    </lineage>
</organism>
<dbReference type="EMBL" id="JX123128">
    <property type="protein sequence ID" value="AGB34175.1"/>
    <property type="molecule type" value="Genomic_DNA"/>
</dbReference>
<evidence type="ECO:0000256" key="2">
    <source>
        <dbReference type="ARBA" id="ARBA00022518"/>
    </source>
</evidence>
<dbReference type="GO" id="GO:0006351">
    <property type="term" value="P:DNA-templated transcription"/>
    <property type="evidence" value="ECO:0007669"/>
    <property type="project" value="UniProtKB-UniRule"/>
</dbReference>
<dbReference type="GO" id="GO:0039648">
    <property type="term" value="P:symbiont-mediated perturbation of host ubiquitin-like protein modification"/>
    <property type="evidence" value="ECO:0007669"/>
    <property type="project" value="UniProtKB-UniRule"/>
</dbReference>
<dbReference type="GO" id="GO:0052170">
    <property type="term" value="P:symbiont-mediated suppression of host innate immune response"/>
    <property type="evidence" value="ECO:0007669"/>
    <property type="project" value="UniProtKB-KW"/>
</dbReference>
<gene>
    <name evidence="16 18" type="primary">E6</name>
</gene>
<evidence type="ECO:0000313" key="18">
    <source>
        <dbReference type="EMBL" id="AGB34175.1"/>
    </source>
</evidence>
<accession>S4TH17</accession>
<evidence type="ECO:0000256" key="16">
    <source>
        <dbReference type="HAMAP-Rule" id="MF_04006"/>
    </source>
</evidence>
<dbReference type="RefSeq" id="YP_009507285.1">
    <property type="nucleotide sequence ID" value="NC_038521.1"/>
</dbReference>
<evidence type="ECO:0000256" key="5">
    <source>
        <dbReference type="ARBA" id="ARBA00022632"/>
    </source>
</evidence>
<feature type="zinc finger region" evidence="16">
    <location>
        <begin position="26"/>
        <end position="62"/>
    </location>
</feature>
<dbReference type="InterPro" id="IPR001334">
    <property type="entry name" value="E6"/>
</dbReference>
<dbReference type="Pfam" id="PF00518">
    <property type="entry name" value="E6"/>
    <property type="match status" value="1"/>
</dbReference>
<dbReference type="GO" id="GO:0030430">
    <property type="term" value="C:host cell cytoplasm"/>
    <property type="evidence" value="ECO:0007669"/>
    <property type="project" value="UniProtKB-SubCell"/>
</dbReference>
<dbReference type="OrthoDB" id="27353at10239"/>
<keyword evidence="9 16" id="KW-0805">Transcription regulation</keyword>
<comment type="function">
    <text evidence="16">Plays a major role in the induction and maintenance of cellular transformation. E6 associates with host UBE3A/E6-AP ubiquitin-protein ligase and modulates its activity. Protects host keratinocytes from apoptosis by mediating the degradation of host BAK1. May also inhibit host immune response.</text>
</comment>
<keyword evidence="10 16" id="KW-0238">DNA-binding</keyword>
<dbReference type="Proteomes" id="UP000242725">
    <property type="component" value="Segment"/>
</dbReference>
<comment type="caution">
    <text evidence="16">Lacks conserved residue(s) required for the propagation of feature annotation.</text>
</comment>
<keyword evidence="4 16" id="KW-0945">Host-virus interaction</keyword>
<keyword evidence="6 16" id="KW-0479">Metal-binding</keyword>
<dbReference type="GO" id="GO:0042025">
    <property type="term" value="C:host cell nucleus"/>
    <property type="evidence" value="ECO:0007669"/>
    <property type="project" value="UniProtKB-SubCell"/>
</dbReference>
<evidence type="ECO:0000256" key="11">
    <source>
        <dbReference type="ARBA" id="ARBA00023159"/>
    </source>
</evidence>
<evidence type="ECO:0000256" key="17">
    <source>
        <dbReference type="RuleBase" id="RU363123"/>
    </source>
</evidence>
<evidence type="ECO:0000256" key="12">
    <source>
        <dbReference type="ARBA" id="ARBA00023163"/>
    </source>
</evidence>
<evidence type="ECO:0000256" key="8">
    <source>
        <dbReference type="ARBA" id="ARBA00022833"/>
    </source>
</evidence>
<proteinExistence type="inferred from homology"/>
<reference evidence="18 19" key="1">
    <citation type="submission" date="2012-05" db="EMBL/GenBank/DDBJ databases">
        <title>Uncovering papillomavirus diversity within hosts of the order Chiroptera: Eidolon helvum papillomavirus type 1.</title>
        <authorList>
            <person name="Garcia-Perez R."/>
            <person name="Wibbelt G."/>
            <person name="Mengual-Chulia B."/>
            <person name="Bravo I.G."/>
        </authorList>
    </citation>
    <scope>NUCLEOTIDE SEQUENCE [LARGE SCALE GENOMIC DNA]</scope>
</reference>
<keyword evidence="8 16" id="KW-0862">Zinc</keyword>
<evidence type="ECO:0000256" key="13">
    <source>
        <dbReference type="ARBA" id="ARBA00023200"/>
    </source>
</evidence>
<evidence type="ECO:0000256" key="15">
    <source>
        <dbReference type="ARBA" id="ARBA00023323"/>
    </source>
</evidence>
<keyword evidence="7 16" id="KW-0863">Zinc-finger</keyword>
<dbReference type="GeneID" id="37618245"/>
<protein>
    <recommendedName>
        <fullName evidence="16 17">Protein E6</fullName>
    </recommendedName>
</protein>
<dbReference type="GO" id="GO:0006355">
    <property type="term" value="P:regulation of DNA-templated transcription"/>
    <property type="evidence" value="ECO:0007669"/>
    <property type="project" value="UniProtKB-UniRule"/>
</dbReference>
<comment type="subcellular location">
    <subcellularLocation>
        <location evidence="16 17">Host cytoplasm</location>
    </subcellularLocation>
    <subcellularLocation>
        <location evidence="16 17">Host nucleus</location>
    </subcellularLocation>
</comment>
<evidence type="ECO:0000256" key="1">
    <source>
        <dbReference type="ARBA" id="ARBA00006346"/>
    </source>
</evidence>
<dbReference type="GO" id="GO:0003677">
    <property type="term" value="F:DNA binding"/>
    <property type="evidence" value="ECO:0007669"/>
    <property type="project" value="UniProtKB-UniRule"/>
</dbReference>